<organism evidence="8 9">
    <name type="scientific">Nocardiopsis composta</name>
    <dbReference type="NCBI Taxonomy" id="157465"/>
    <lineage>
        <taxon>Bacteria</taxon>
        <taxon>Bacillati</taxon>
        <taxon>Actinomycetota</taxon>
        <taxon>Actinomycetes</taxon>
        <taxon>Streptosporangiales</taxon>
        <taxon>Nocardiopsidaceae</taxon>
        <taxon>Nocardiopsis</taxon>
    </lineage>
</organism>
<keyword evidence="9" id="KW-1185">Reference proteome</keyword>
<evidence type="ECO:0000313" key="8">
    <source>
        <dbReference type="EMBL" id="MBB5433466.1"/>
    </source>
</evidence>
<accession>A0A7W8VEG7</accession>
<dbReference type="InterPro" id="IPR011611">
    <property type="entry name" value="PfkB_dom"/>
</dbReference>
<dbReference type="RefSeq" id="WP_184393249.1">
    <property type="nucleotide sequence ID" value="NZ_BAAAJD010000014.1"/>
</dbReference>
<protein>
    <submittedName>
        <fullName evidence="8">1-phosphofructokinase</fullName>
        <ecNumber evidence="8">2.7.1.56</ecNumber>
    </submittedName>
</protein>
<dbReference type="Pfam" id="PF00294">
    <property type="entry name" value="PfkB"/>
    <property type="match status" value="1"/>
</dbReference>
<gene>
    <name evidence="8" type="ORF">HDA36_003550</name>
</gene>
<evidence type="ECO:0000313" key="9">
    <source>
        <dbReference type="Proteomes" id="UP000572635"/>
    </source>
</evidence>
<proteinExistence type="inferred from homology"/>
<dbReference type="PANTHER" id="PTHR46566:SF5">
    <property type="entry name" value="1-PHOSPHOFRUCTOKINASE"/>
    <property type="match status" value="1"/>
</dbReference>
<evidence type="ECO:0000256" key="1">
    <source>
        <dbReference type="ARBA" id="ARBA00010688"/>
    </source>
</evidence>
<dbReference type="GO" id="GO:0008662">
    <property type="term" value="F:1-phosphofructokinase activity"/>
    <property type="evidence" value="ECO:0007669"/>
    <property type="project" value="UniProtKB-EC"/>
</dbReference>
<dbReference type="GO" id="GO:0005524">
    <property type="term" value="F:ATP binding"/>
    <property type="evidence" value="ECO:0007669"/>
    <property type="project" value="UniProtKB-KW"/>
</dbReference>
<keyword evidence="3" id="KW-0547">Nucleotide-binding</keyword>
<dbReference type="InterPro" id="IPR029056">
    <property type="entry name" value="Ribokinase-like"/>
</dbReference>
<dbReference type="SUPFAM" id="SSF53613">
    <property type="entry name" value="Ribokinase-like"/>
    <property type="match status" value="1"/>
</dbReference>
<dbReference type="CDD" id="cd01164">
    <property type="entry name" value="FruK_PfkB_like"/>
    <property type="match status" value="1"/>
</dbReference>
<comment type="caution">
    <text evidence="8">The sequence shown here is derived from an EMBL/GenBank/DDBJ whole genome shotgun (WGS) entry which is preliminary data.</text>
</comment>
<keyword evidence="2 6" id="KW-0808">Transferase</keyword>
<evidence type="ECO:0000256" key="5">
    <source>
        <dbReference type="ARBA" id="ARBA00022840"/>
    </source>
</evidence>
<dbReference type="PIRSF" id="PIRSF000535">
    <property type="entry name" value="1PFK/6PFK/LacC"/>
    <property type="match status" value="1"/>
</dbReference>
<dbReference type="Proteomes" id="UP000572635">
    <property type="component" value="Unassembled WGS sequence"/>
</dbReference>
<evidence type="ECO:0000259" key="7">
    <source>
        <dbReference type="Pfam" id="PF00294"/>
    </source>
</evidence>
<dbReference type="EMBL" id="JACHDB010000001">
    <property type="protein sequence ID" value="MBB5433466.1"/>
    <property type="molecule type" value="Genomic_DNA"/>
</dbReference>
<comment type="similarity">
    <text evidence="1">Belongs to the carbohydrate kinase PfkB family.</text>
</comment>
<dbReference type="EC" id="2.7.1.56" evidence="8"/>
<evidence type="ECO:0000256" key="4">
    <source>
        <dbReference type="ARBA" id="ARBA00022777"/>
    </source>
</evidence>
<evidence type="ECO:0000256" key="3">
    <source>
        <dbReference type="ARBA" id="ARBA00022741"/>
    </source>
</evidence>
<keyword evidence="5" id="KW-0067">ATP-binding</keyword>
<dbReference type="PRINTS" id="PR00990">
    <property type="entry name" value="RIBOKINASE"/>
</dbReference>
<reference evidence="8 9" key="1">
    <citation type="submission" date="2020-08" db="EMBL/GenBank/DDBJ databases">
        <title>Sequencing the genomes of 1000 actinobacteria strains.</title>
        <authorList>
            <person name="Klenk H.-P."/>
        </authorList>
    </citation>
    <scope>NUCLEOTIDE SEQUENCE [LARGE SCALE GENOMIC DNA]</scope>
    <source>
        <strain evidence="8 9">DSM 44551</strain>
    </source>
</reference>
<evidence type="ECO:0000256" key="2">
    <source>
        <dbReference type="ARBA" id="ARBA00022679"/>
    </source>
</evidence>
<evidence type="ECO:0000256" key="6">
    <source>
        <dbReference type="PIRNR" id="PIRNR000535"/>
    </source>
</evidence>
<name>A0A7W8VEG7_9ACTN</name>
<dbReference type="GO" id="GO:0005829">
    <property type="term" value="C:cytosol"/>
    <property type="evidence" value="ECO:0007669"/>
    <property type="project" value="TreeGrafter"/>
</dbReference>
<sequence>MICTVTPNPSVDRTLEVAALTPGEVLRAQGWSTDPGGKGVNVSRALHANGVPTTAVVPVGGAEGEHLAELLAEHGVPALPVRVSEPTRNNVAVVDAAGTTTKINTPGRITAEETEDLLRAVAGRLDARPDLLVAAGSLPEGAPVDLYARMVRAAARRGVPVAVDTSGAPLAAAVRAGSVDLLKPNEEELAELDGQEFTTLGEVIAAARRALAHGNRAALVTLGPHGALLVEAGQVHWAGGPAFAPRSTVGAGDCALAGYLAARGAPADRLAAAATWGRAAAALPGSAVPGPGDLDPGPVRVVADPDPDLVIKEL</sequence>
<dbReference type="PANTHER" id="PTHR46566">
    <property type="entry name" value="1-PHOSPHOFRUCTOKINASE-RELATED"/>
    <property type="match status" value="1"/>
</dbReference>
<dbReference type="InterPro" id="IPR017583">
    <property type="entry name" value="Tagatose/fructose_Pkinase"/>
</dbReference>
<feature type="domain" description="Carbohydrate kinase PfkB" evidence="7">
    <location>
        <begin position="9"/>
        <end position="283"/>
    </location>
</feature>
<keyword evidence="4 8" id="KW-0418">Kinase</keyword>
<dbReference type="Gene3D" id="3.40.1190.20">
    <property type="match status" value="1"/>
</dbReference>
<dbReference type="AlphaFoldDB" id="A0A7W8VEG7"/>
<dbReference type="InterPro" id="IPR002139">
    <property type="entry name" value="Ribo/fructo_kinase"/>
</dbReference>
<dbReference type="NCBIfam" id="TIGR03168">
    <property type="entry name" value="1-PFK"/>
    <property type="match status" value="1"/>
</dbReference>